<name>A0A1D9QHF4_SCLS1</name>
<evidence type="ECO:0000256" key="1">
    <source>
        <dbReference type="ARBA" id="ARBA00004604"/>
    </source>
</evidence>
<evidence type="ECO:0000256" key="6">
    <source>
        <dbReference type="ARBA" id="ARBA00023242"/>
    </source>
</evidence>
<dbReference type="SUPFAM" id="SSF57783">
    <property type="entry name" value="Zinc beta-ribbon"/>
    <property type="match status" value="1"/>
</dbReference>
<feature type="binding site" evidence="8">
    <location>
        <position position="114"/>
    </location>
    <ligand>
        <name>Zn(2+)</name>
        <dbReference type="ChEBI" id="CHEBI:29105"/>
        <label>2</label>
    </ligand>
</feature>
<keyword evidence="3 8" id="KW-0479">Metal-binding</keyword>
<dbReference type="GO" id="GO:0008270">
    <property type="term" value="F:zinc ion binding"/>
    <property type="evidence" value="ECO:0007669"/>
    <property type="project" value="UniProtKB-KW"/>
</dbReference>
<evidence type="ECO:0000256" key="5">
    <source>
        <dbReference type="ARBA" id="ARBA00022833"/>
    </source>
</evidence>
<comment type="function">
    <text evidence="7">DNA-dependent RNA polymerase catalyzes the transcription of DNA into RNA using the four ribonucleoside triphosphates as substrates.</text>
</comment>
<evidence type="ECO:0000313" key="12">
    <source>
        <dbReference type="Proteomes" id="UP000177798"/>
    </source>
</evidence>
<evidence type="ECO:0000256" key="7">
    <source>
        <dbReference type="PIRNR" id="PIRNR005586"/>
    </source>
</evidence>
<dbReference type="Pfam" id="PF01096">
    <property type="entry name" value="Zn_ribbon_TFIIS"/>
    <property type="match status" value="1"/>
</dbReference>
<feature type="binding site" evidence="8">
    <location>
        <position position="111"/>
    </location>
    <ligand>
        <name>Zn(2+)</name>
        <dbReference type="ChEBI" id="CHEBI:29105"/>
        <label>2</label>
    </ligand>
</feature>
<dbReference type="PIRSF" id="PIRSF005586">
    <property type="entry name" value="RNApol_RpoM"/>
    <property type="match status" value="1"/>
</dbReference>
<evidence type="ECO:0000256" key="3">
    <source>
        <dbReference type="ARBA" id="ARBA00022723"/>
    </source>
</evidence>
<dbReference type="GO" id="GO:0006351">
    <property type="term" value="P:DNA-templated transcription"/>
    <property type="evidence" value="ECO:0007669"/>
    <property type="project" value="InterPro"/>
</dbReference>
<accession>A0A1D9QHF4</accession>
<keyword evidence="4 9" id="KW-0863">Zinc-finger</keyword>
<gene>
    <name evidence="11" type="ORF">sscle_12g091010</name>
</gene>
<comment type="subcellular location">
    <subcellularLocation>
        <location evidence="1">Nucleus</location>
        <location evidence="1">Nucleolus</location>
    </subcellularLocation>
</comment>
<dbReference type="Proteomes" id="UP000177798">
    <property type="component" value="Chromosome 12"/>
</dbReference>
<evidence type="ECO:0000256" key="4">
    <source>
        <dbReference type="ARBA" id="ARBA00022771"/>
    </source>
</evidence>
<dbReference type="OrthoDB" id="10056816at2759"/>
<dbReference type="GO" id="GO:0000428">
    <property type="term" value="C:DNA-directed RNA polymerase complex"/>
    <property type="evidence" value="ECO:0007669"/>
    <property type="project" value="UniProtKB-KW"/>
</dbReference>
<dbReference type="InterPro" id="IPR001222">
    <property type="entry name" value="Znf_TFIIS"/>
</dbReference>
<dbReference type="CDD" id="cd10507">
    <property type="entry name" value="Zn-ribbon_RPA12"/>
    <property type="match status" value="1"/>
</dbReference>
<feature type="domain" description="TFIIS-type" evidence="10">
    <location>
        <begin position="75"/>
        <end position="119"/>
    </location>
</feature>
<dbReference type="SMART" id="SM00440">
    <property type="entry name" value="ZnF_C2C2"/>
    <property type="match status" value="1"/>
</dbReference>
<feature type="binding site" evidence="8">
    <location>
        <position position="79"/>
    </location>
    <ligand>
        <name>Zn(2+)</name>
        <dbReference type="ChEBI" id="CHEBI:29105"/>
        <label>2</label>
    </ligand>
</feature>
<dbReference type="EMBL" id="CP017825">
    <property type="protein sequence ID" value="APA14331.1"/>
    <property type="molecule type" value="Genomic_DNA"/>
</dbReference>
<evidence type="ECO:0000256" key="8">
    <source>
        <dbReference type="PIRSR" id="PIRSR005586-1"/>
    </source>
</evidence>
<feature type="binding site" evidence="8">
    <location>
        <position position="6"/>
    </location>
    <ligand>
        <name>Zn(2+)</name>
        <dbReference type="ChEBI" id="CHEBI:29105"/>
        <label>1</label>
    </ligand>
</feature>
<dbReference type="PROSITE" id="PS51133">
    <property type="entry name" value="ZF_TFIIS_2"/>
    <property type="match status" value="1"/>
</dbReference>
<keyword evidence="5 8" id="KW-0862">Zinc</keyword>
<organism evidence="11 12">
    <name type="scientific">Sclerotinia sclerotiorum (strain ATCC 18683 / 1980 / Ss-1)</name>
    <name type="common">White mold</name>
    <name type="synonym">Whetzelinia sclerotiorum</name>
    <dbReference type="NCBI Taxonomy" id="665079"/>
    <lineage>
        <taxon>Eukaryota</taxon>
        <taxon>Fungi</taxon>
        <taxon>Dikarya</taxon>
        <taxon>Ascomycota</taxon>
        <taxon>Pezizomycotina</taxon>
        <taxon>Leotiomycetes</taxon>
        <taxon>Helotiales</taxon>
        <taxon>Sclerotiniaceae</taxon>
        <taxon>Sclerotinia</taxon>
    </lineage>
</organism>
<protein>
    <recommendedName>
        <fullName evidence="7">DNA-directed RNA polymerase subunit</fullName>
    </recommendedName>
</protein>
<comment type="similarity">
    <text evidence="7">Belongs to the archaeal rpoM/eukaryotic RPA12/RPB9/RPC11 RNA polymerase family.</text>
</comment>
<dbReference type="VEuPathDB" id="FungiDB:sscle_12g091010"/>
<keyword evidence="7" id="KW-0804">Transcription</keyword>
<feature type="binding site" evidence="8">
    <location>
        <position position="9"/>
    </location>
    <ligand>
        <name>Zn(2+)</name>
        <dbReference type="ChEBI" id="CHEBI:29105"/>
        <label>1</label>
    </ligand>
</feature>
<evidence type="ECO:0000256" key="2">
    <source>
        <dbReference type="ARBA" id="ARBA00022478"/>
    </source>
</evidence>
<feature type="binding site" evidence="8">
    <location>
        <position position="23"/>
    </location>
    <ligand>
        <name>Zn(2+)</name>
        <dbReference type="ChEBI" id="CHEBI:29105"/>
        <label>1</label>
    </ligand>
</feature>
<keyword evidence="6 7" id="KW-0539">Nucleus</keyword>
<evidence type="ECO:0000256" key="9">
    <source>
        <dbReference type="PIRSR" id="PIRSR005586-2"/>
    </source>
</evidence>
<dbReference type="PANTHER" id="PTHR11239:SF14">
    <property type="entry name" value="DNA-DIRECTED RNA POLYMERASE I SUBUNIT RPA12"/>
    <property type="match status" value="1"/>
</dbReference>
<dbReference type="GO" id="GO:0003676">
    <property type="term" value="F:nucleic acid binding"/>
    <property type="evidence" value="ECO:0007669"/>
    <property type="project" value="InterPro"/>
</dbReference>
<reference evidence="12" key="1">
    <citation type="journal article" date="2017" name="Genome Biol. Evol.">
        <title>The complete genome sequence of the phytopathogenic fungus Sclerotinia sclerotiorum reveals insights into the genome architecture of broad host range pathogens.</title>
        <authorList>
            <person name="Derbyshire M."/>
            <person name="Denton-Giles M."/>
            <person name="Hegedus D."/>
            <person name="Seifbarghy S."/>
            <person name="Rollins J."/>
            <person name="van Kan J."/>
            <person name="Seidl M.F."/>
            <person name="Faino L."/>
            <person name="Mbengue M."/>
            <person name="Navaud O."/>
            <person name="Raffaele S."/>
            <person name="Hammond-Kosack K."/>
            <person name="Heard S."/>
            <person name="Oliver R."/>
        </authorList>
    </citation>
    <scope>NUCLEOTIDE SEQUENCE [LARGE SCALE GENOMIC DNA]</scope>
    <source>
        <strain evidence="12">ATCC 18683 / 1980 / Ss-1</strain>
    </source>
</reference>
<evidence type="ECO:0000259" key="10">
    <source>
        <dbReference type="PROSITE" id="PS51133"/>
    </source>
</evidence>
<sequence length="122" mass="13480">MVMQFCDACGNLLDVSLDKFVRCDCCGDSVLNSMVSEGQSAISVARSDNFPSLLRTKRSNVQQVSADDRKSTERVKRSCENPNIDCPAEEMTFRNVQMRGADEGSTIIYTCPECGYGFQEGN</sequence>
<feature type="binding site" evidence="8">
    <location>
        <position position="86"/>
    </location>
    <ligand>
        <name>Zn(2+)</name>
        <dbReference type="ChEBI" id="CHEBI:29105"/>
        <label>2</label>
    </ligand>
</feature>
<dbReference type="GO" id="GO:0005730">
    <property type="term" value="C:nucleolus"/>
    <property type="evidence" value="ECO:0007669"/>
    <property type="project" value="UniProtKB-SubCell"/>
</dbReference>
<proteinExistence type="inferred from homology"/>
<keyword evidence="2 7" id="KW-0240">DNA-directed RNA polymerase</keyword>
<dbReference type="InterPro" id="IPR012164">
    <property type="entry name" value="Rpa12/Rpb9/Rpc10/TFS"/>
</dbReference>
<dbReference type="Gene3D" id="2.20.25.10">
    <property type="match status" value="1"/>
</dbReference>
<feature type="zinc finger region" description="C4-type" evidence="9">
    <location>
        <begin position="6"/>
        <end position="26"/>
    </location>
</feature>
<dbReference type="AlphaFoldDB" id="A0A1D9QHF4"/>
<dbReference type="PANTHER" id="PTHR11239">
    <property type="entry name" value="DNA-DIRECTED RNA POLYMERASE"/>
    <property type="match status" value="1"/>
</dbReference>
<dbReference type="InterPro" id="IPR034004">
    <property type="entry name" value="Zn_ribbon_RPA12_C"/>
</dbReference>
<evidence type="ECO:0000313" key="11">
    <source>
        <dbReference type="EMBL" id="APA14331.1"/>
    </source>
</evidence>
<feature type="binding site" evidence="8">
    <location>
        <position position="26"/>
    </location>
    <ligand>
        <name>Zn(2+)</name>
        <dbReference type="ChEBI" id="CHEBI:29105"/>
        <label>1</label>
    </ligand>
</feature>
<dbReference type="GO" id="GO:0003899">
    <property type="term" value="F:DNA-directed RNA polymerase activity"/>
    <property type="evidence" value="ECO:0007669"/>
    <property type="project" value="InterPro"/>
</dbReference>